<evidence type="ECO:0000313" key="1">
    <source>
        <dbReference type="EnsemblMetazoa" id="MESCA006550-PA"/>
    </source>
</evidence>
<keyword evidence="2" id="KW-1185">Reference proteome</keyword>
<dbReference type="EnsemblMetazoa" id="MESCA006550-RA">
    <property type="protein sequence ID" value="MESCA006550-PA"/>
    <property type="gene ID" value="MESCA006550"/>
</dbReference>
<name>T1GS99_MEGSC</name>
<reference evidence="1" key="2">
    <citation type="submission" date="2015-06" db="UniProtKB">
        <authorList>
            <consortium name="EnsemblMetazoa"/>
        </authorList>
    </citation>
    <scope>IDENTIFICATION</scope>
</reference>
<accession>T1GS99</accession>
<protein>
    <submittedName>
        <fullName evidence="1">Uncharacterized protein</fullName>
    </submittedName>
</protein>
<dbReference type="HOGENOM" id="CLU_2148697_0_0_1"/>
<evidence type="ECO:0000313" key="2">
    <source>
        <dbReference type="Proteomes" id="UP000015102"/>
    </source>
</evidence>
<dbReference type="Proteomes" id="UP000015102">
    <property type="component" value="Unassembled WGS sequence"/>
</dbReference>
<dbReference type="EMBL" id="CAQQ02392437">
    <property type="status" value="NOT_ANNOTATED_CDS"/>
    <property type="molecule type" value="Genomic_DNA"/>
</dbReference>
<dbReference type="AlphaFoldDB" id="T1GS99"/>
<proteinExistence type="predicted"/>
<organism evidence="1 2">
    <name type="scientific">Megaselia scalaris</name>
    <name type="common">Humpbacked fly</name>
    <name type="synonym">Phora scalaris</name>
    <dbReference type="NCBI Taxonomy" id="36166"/>
    <lineage>
        <taxon>Eukaryota</taxon>
        <taxon>Metazoa</taxon>
        <taxon>Ecdysozoa</taxon>
        <taxon>Arthropoda</taxon>
        <taxon>Hexapoda</taxon>
        <taxon>Insecta</taxon>
        <taxon>Pterygota</taxon>
        <taxon>Neoptera</taxon>
        <taxon>Endopterygota</taxon>
        <taxon>Diptera</taxon>
        <taxon>Brachycera</taxon>
        <taxon>Muscomorpha</taxon>
        <taxon>Platypezoidea</taxon>
        <taxon>Phoridae</taxon>
        <taxon>Megaseliini</taxon>
        <taxon>Megaselia</taxon>
    </lineage>
</organism>
<sequence>MDEQSEVFTLKYRECTPEDYLCIYKHRELFHNEVQHDEGDYVKPIGILGMMCPCLRSCNTNVGGLVSLFMGASLTSFTEATYYILYATIKFIRGRIHHRMNKDVEYNHIKKY</sequence>
<reference evidence="2" key="1">
    <citation type="submission" date="2013-02" db="EMBL/GenBank/DDBJ databases">
        <authorList>
            <person name="Hughes D."/>
        </authorList>
    </citation>
    <scope>NUCLEOTIDE SEQUENCE</scope>
    <source>
        <strain>Durham</strain>
        <strain evidence="2">NC isolate 2 -- Noor lab</strain>
    </source>
</reference>